<keyword evidence="1" id="KW-0732">Signal</keyword>
<feature type="chain" id="PRO_5020573900" evidence="1">
    <location>
        <begin position="28"/>
        <end position="325"/>
    </location>
</feature>
<reference evidence="2 3" key="1">
    <citation type="submission" date="2019-02" db="EMBL/GenBank/DDBJ databases">
        <title>Genomic Encyclopedia of Type Strains, Phase IV (KMG-IV): sequencing the most valuable type-strain genomes for metagenomic binning, comparative biology and taxonomic classification.</title>
        <authorList>
            <person name="Goeker M."/>
        </authorList>
    </citation>
    <scope>NUCLEOTIDE SEQUENCE [LARGE SCALE GENOMIC DNA]</scope>
    <source>
        <strain evidence="2 3">K24</strain>
    </source>
</reference>
<comment type="caution">
    <text evidence="2">The sequence shown here is derived from an EMBL/GenBank/DDBJ whole genome shotgun (WGS) entry which is preliminary data.</text>
</comment>
<feature type="signal peptide" evidence="1">
    <location>
        <begin position="1"/>
        <end position="27"/>
    </location>
</feature>
<evidence type="ECO:0000313" key="3">
    <source>
        <dbReference type="Proteomes" id="UP000292445"/>
    </source>
</evidence>
<name>A0A4Q7ND15_9BURK</name>
<sequence>MKPALILQAARLAACVPLACAASLVHAQQTYKVAIAQFGPDHTLDTLVSSFKKELARQGLKVSYDEGHVNFDRSLAPQLLNREAAGKPDLMLTITTPLTQTAKQVLANRSFPIVFGAVANPVAAKLVPSWDRGDTLMTGGSNLPNMDASVGFIKQLTPGVKRLGIIYNPGDDADLGYLNALEKVVGKYDLTLVKVGVDNANDIPTRVASLQGRADALMVPASSMLIPAAAAIASVTNRIKLPTYSPNVDNVAQHHFLAAMTVEYTSLGTSVGRIAADVLRGKKPADIPVSVPAAEDHAVKISGRRLKDLGIALPESLKNCNCVVD</sequence>
<evidence type="ECO:0000313" key="2">
    <source>
        <dbReference type="EMBL" id="RZS80855.1"/>
    </source>
</evidence>
<dbReference type="Proteomes" id="UP000292445">
    <property type="component" value="Unassembled WGS sequence"/>
</dbReference>
<dbReference type="EMBL" id="SGXC01000002">
    <property type="protein sequence ID" value="RZS80855.1"/>
    <property type="molecule type" value="Genomic_DNA"/>
</dbReference>
<dbReference type="CDD" id="cd06325">
    <property type="entry name" value="PBP1_ABC_unchar_transporter"/>
    <property type="match status" value="1"/>
</dbReference>
<dbReference type="PANTHER" id="PTHR35271">
    <property type="entry name" value="ABC TRANSPORTER, SUBSTRATE-BINDING LIPOPROTEIN-RELATED"/>
    <property type="match status" value="1"/>
</dbReference>
<proteinExistence type="predicted"/>
<dbReference type="Pfam" id="PF04392">
    <property type="entry name" value="ABC_sub_bind"/>
    <property type="match status" value="1"/>
</dbReference>
<dbReference type="InterPro" id="IPR028082">
    <property type="entry name" value="Peripla_BP_I"/>
</dbReference>
<accession>A0A4Q7ND15</accession>
<evidence type="ECO:0000256" key="1">
    <source>
        <dbReference type="SAM" id="SignalP"/>
    </source>
</evidence>
<gene>
    <name evidence="2" type="ORF">EV675_3468</name>
</gene>
<organism evidence="2 3">
    <name type="scientific">Pigmentiphaga kullae</name>
    <dbReference type="NCBI Taxonomy" id="151784"/>
    <lineage>
        <taxon>Bacteria</taxon>
        <taxon>Pseudomonadati</taxon>
        <taxon>Pseudomonadota</taxon>
        <taxon>Betaproteobacteria</taxon>
        <taxon>Burkholderiales</taxon>
        <taxon>Alcaligenaceae</taxon>
        <taxon>Pigmentiphaga</taxon>
    </lineage>
</organism>
<keyword evidence="3" id="KW-1185">Reference proteome</keyword>
<dbReference type="InterPro" id="IPR007487">
    <property type="entry name" value="ABC_transpt-TYRBP-like"/>
</dbReference>
<dbReference type="OrthoDB" id="9776955at2"/>
<dbReference type="SUPFAM" id="SSF53822">
    <property type="entry name" value="Periplasmic binding protein-like I"/>
    <property type="match status" value="1"/>
</dbReference>
<protein>
    <submittedName>
        <fullName evidence="2">Putative ABC transport system substrate-binding protein</fullName>
    </submittedName>
</protein>
<dbReference type="Gene3D" id="3.40.50.2300">
    <property type="match status" value="2"/>
</dbReference>
<dbReference type="PANTHER" id="PTHR35271:SF1">
    <property type="entry name" value="ABC TRANSPORTER, SUBSTRATE-BINDING LIPOPROTEIN"/>
    <property type="match status" value="1"/>
</dbReference>
<dbReference type="AlphaFoldDB" id="A0A4Q7ND15"/>
<dbReference type="RefSeq" id="WP_130358473.1">
    <property type="nucleotide sequence ID" value="NZ_SGXC01000002.1"/>
</dbReference>